<keyword evidence="3" id="KW-1133">Transmembrane helix</keyword>
<protein>
    <submittedName>
        <fullName evidence="4">Plastid division2</fullName>
    </submittedName>
</protein>
<keyword evidence="1" id="KW-0175">Coiled coil</keyword>
<accession>A0A4Y1RYH0</accession>
<feature type="compositionally biased region" description="Basic and acidic residues" evidence="2">
    <location>
        <begin position="219"/>
        <end position="235"/>
    </location>
</feature>
<evidence type="ECO:0000256" key="3">
    <source>
        <dbReference type="SAM" id="Phobius"/>
    </source>
</evidence>
<feature type="region of interest" description="Disordered" evidence="2">
    <location>
        <begin position="70"/>
        <end position="102"/>
    </location>
</feature>
<dbReference type="AlphaFoldDB" id="A0A4Y1RYH0"/>
<feature type="compositionally biased region" description="Basic and acidic residues" evidence="2">
    <location>
        <begin position="72"/>
        <end position="82"/>
    </location>
</feature>
<feature type="compositionally biased region" description="Acidic residues" evidence="2">
    <location>
        <begin position="89"/>
        <end position="102"/>
    </location>
</feature>
<dbReference type="GO" id="GO:0010020">
    <property type="term" value="P:chloroplast fission"/>
    <property type="evidence" value="ECO:0007669"/>
    <property type="project" value="InterPro"/>
</dbReference>
<feature type="transmembrane region" description="Helical" evidence="3">
    <location>
        <begin position="20"/>
        <end position="37"/>
    </location>
</feature>
<dbReference type="PANTHER" id="PTHR33600:SF3">
    <property type="entry name" value="PLASTID DIVISION PROTEIN PDV2"/>
    <property type="match status" value="1"/>
</dbReference>
<dbReference type="InterPro" id="IPR038939">
    <property type="entry name" value="PDV1/PDV2"/>
</dbReference>
<dbReference type="EMBL" id="AP019304">
    <property type="protein sequence ID" value="BBH09464.1"/>
    <property type="molecule type" value="Genomic_DNA"/>
</dbReference>
<keyword evidence="3" id="KW-0472">Membrane</keyword>
<dbReference type="PANTHER" id="PTHR33600">
    <property type="entry name" value="PLASTID DIVISION PROTEIN PDV2"/>
    <property type="match status" value="1"/>
</dbReference>
<evidence type="ECO:0000256" key="2">
    <source>
        <dbReference type="SAM" id="MobiDB-lite"/>
    </source>
</evidence>
<feature type="transmembrane region" description="Helical" evidence="3">
    <location>
        <begin position="243"/>
        <end position="266"/>
    </location>
</feature>
<evidence type="ECO:0000313" key="4">
    <source>
        <dbReference type="EMBL" id="BBH09464.1"/>
    </source>
</evidence>
<feature type="region of interest" description="Disordered" evidence="2">
    <location>
        <begin position="206"/>
        <end position="238"/>
    </location>
</feature>
<reference evidence="4" key="1">
    <citation type="journal article" date="2019" name="Science">
        <title>Mutation of a bHLH transcription factor allowed almond domestication.</title>
        <authorList>
            <person name="Sanchez-Perez R."/>
            <person name="Pavan S."/>
            <person name="Mazzeo R."/>
            <person name="Moldovan C."/>
            <person name="Aiese Cigliano R."/>
            <person name="Del Cueto J."/>
            <person name="Ricciardi F."/>
            <person name="Lotti C."/>
            <person name="Ricciardi L."/>
            <person name="Dicenta F."/>
            <person name="Lopez-Marques R.L."/>
            <person name="Lindberg Moller B."/>
        </authorList>
    </citation>
    <scope>NUCLEOTIDE SEQUENCE</scope>
</reference>
<name>A0A4Y1RYH0_PRUDU</name>
<proteinExistence type="predicted"/>
<gene>
    <name evidence="4" type="ORF">Prudu_021969</name>
</gene>
<keyword evidence="3" id="KW-0812">Transmembrane</keyword>
<evidence type="ECO:0000256" key="1">
    <source>
        <dbReference type="SAM" id="Coils"/>
    </source>
</evidence>
<organism evidence="4">
    <name type="scientific">Prunus dulcis</name>
    <name type="common">Almond</name>
    <name type="synonym">Amygdalus dulcis</name>
    <dbReference type="NCBI Taxonomy" id="3755"/>
    <lineage>
        <taxon>Eukaryota</taxon>
        <taxon>Viridiplantae</taxon>
        <taxon>Streptophyta</taxon>
        <taxon>Embryophyta</taxon>
        <taxon>Tracheophyta</taxon>
        <taxon>Spermatophyta</taxon>
        <taxon>Magnoliopsida</taxon>
        <taxon>eudicotyledons</taxon>
        <taxon>Gunneridae</taxon>
        <taxon>Pentapetalae</taxon>
        <taxon>rosids</taxon>
        <taxon>fabids</taxon>
        <taxon>Rosales</taxon>
        <taxon>Rosaceae</taxon>
        <taxon>Amygdaloideae</taxon>
        <taxon>Amygdaleae</taxon>
        <taxon>Prunus</taxon>
    </lineage>
</organism>
<sequence length="295" mass="33677">MQYLFNFNFKTLQNKTIHNLLLLINFPFSLSLFYFFLRKGKELKKRNGRRRYRVGLARATELRLKISNCIHKANDPPPKRENGIQADGEAGDEDREEEEEDDEAHKLFNICDALESLENQLSSLQALQQQQRYEREVALSEMESSRKMLLNKLKEYKGNDLEVIHEASAFAGETVEHNNDLLLPPYPSRSPHTFCLENGYLPPTHKSLRNGIINSDPTNEEKKKLSETDRDEVKTGSKNSRGLGFVLSTAAKTVLTIVGVASVLSLSGFGPRFVRSNTTFKISGLSQHHRVRKRD</sequence>
<feature type="coiled-coil region" evidence="1">
    <location>
        <begin position="114"/>
        <end position="159"/>
    </location>
</feature>